<protein>
    <recommendedName>
        <fullName evidence="4">Sporulation lipoprotein YhcN/YlaJ (Spore_YhcN_YlaJ)</fullName>
    </recommendedName>
</protein>
<sequence length="130" mass="14802">MRKKCFLLFIIAIAVWIFTGCNTEDNNVQMKKYENDGYLGLTKSLPNMPTNPSYHNYRKDTELVKQSLKGIDGVIDSTITIANGTNMIITIQVSNHLSKQEAKQIEKTAYKEIKKQLPRYEVSVRSNKSG</sequence>
<keyword evidence="3" id="KW-1185">Reference proteome</keyword>
<comment type="caution">
    <text evidence="2">The sequence shown here is derived from an EMBL/GenBank/DDBJ whole genome shotgun (WGS) entry which is preliminary data.</text>
</comment>
<name>A0A6N9Q874_9BACL</name>
<dbReference type="AlphaFoldDB" id="A0A6N9Q874"/>
<proteinExistence type="predicted"/>
<dbReference type="Proteomes" id="UP000448943">
    <property type="component" value="Unassembled WGS sequence"/>
</dbReference>
<feature type="signal peptide" evidence="1">
    <location>
        <begin position="1"/>
        <end position="23"/>
    </location>
</feature>
<feature type="chain" id="PRO_5027070221" description="Sporulation lipoprotein YhcN/YlaJ (Spore_YhcN_YlaJ)" evidence="1">
    <location>
        <begin position="24"/>
        <end position="130"/>
    </location>
</feature>
<dbReference type="OrthoDB" id="2679017at2"/>
<evidence type="ECO:0000256" key="1">
    <source>
        <dbReference type="SAM" id="SignalP"/>
    </source>
</evidence>
<gene>
    <name evidence="2" type="ORF">ERL59_19180</name>
</gene>
<organism evidence="2 3">
    <name type="scientific">Chengkuizengella marina</name>
    <dbReference type="NCBI Taxonomy" id="2507566"/>
    <lineage>
        <taxon>Bacteria</taxon>
        <taxon>Bacillati</taxon>
        <taxon>Bacillota</taxon>
        <taxon>Bacilli</taxon>
        <taxon>Bacillales</taxon>
        <taxon>Paenibacillaceae</taxon>
        <taxon>Chengkuizengella</taxon>
    </lineage>
</organism>
<dbReference type="RefSeq" id="WP_160647895.1">
    <property type="nucleotide sequence ID" value="NZ_SIJB01000056.1"/>
</dbReference>
<evidence type="ECO:0000313" key="3">
    <source>
        <dbReference type="Proteomes" id="UP000448943"/>
    </source>
</evidence>
<dbReference type="EMBL" id="SIJB01000056">
    <property type="protein sequence ID" value="NBI31076.1"/>
    <property type="molecule type" value="Genomic_DNA"/>
</dbReference>
<reference evidence="2 3" key="1">
    <citation type="submission" date="2019-01" db="EMBL/GenBank/DDBJ databases">
        <title>Chengkuizengella sp. nov., isolated from deep-sea sediment of East Pacific Ocean.</title>
        <authorList>
            <person name="Yang J."/>
            <person name="Lai Q."/>
            <person name="Shao Z."/>
        </authorList>
    </citation>
    <scope>NUCLEOTIDE SEQUENCE [LARGE SCALE GENOMIC DNA]</scope>
    <source>
        <strain evidence="2 3">YPA3-1-1</strain>
    </source>
</reference>
<evidence type="ECO:0000313" key="2">
    <source>
        <dbReference type="EMBL" id="NBI31076.1"/>
    </source>
</evidence>
<evidence type="ECO:0008006" key="4">
    <source>
        <dbReference type="Google" id="ProtNLM"/>
    </source>
</evidence>
<accession>A0A6N9Q874</accession>
<keyword evidence="1" id="KW-0732">Signal</keyword>
<dbReference type="PROSITE" id="PS51257">
    <property type="entry name" value="PROKAR_LIPOPROTEIN"/>
    <property type="match status" value="1"/>
</dbReference>